<protein>
    <submittedName>
        <fullName evidence="2">Uncharacterized protein</fullName>
    </submittedName>
</protein>
<gene>
    <name evidence="2" type="primary">PLEST010945</name>
    <name evidence="2" type="ORF">PLESTB_001548400</name>
</gene>
<feature type="compositionally biased region" description="Low complexity" evidence="1">
    <location>
        <begin position="445"/>
        <end position="457"/>
    </location>
</feature>
<reference evidence="2 3" key="1">
    <citation type="journal article" date="2023" name="Commun. Biol.">
        <title>Reorganization of the ancestral sex-determining regions during the evolution of trioecy in Pleodorina starrii.</title>
        <authorList>
            <person name="Takahashi K."/>
            <person name="Suzuki S."/>
            <person name="Kawai-Toyooka H."/>
            <person name="Yamamoto K."/>
            <person name="Hamaji T."/>
            <person name="Ootsuki R."/>
            <person name="Yamaguchi H."/>
            <person name="Kawachi M."/>
            <person name="Higashiyama T."/>
            <person name="Nozaki H."/>
        </authorList>
    </citation>
    <scope>NUCLEOTIDE SEQUENCE [LARGE SCALE GENOMIC DNA]</scope>
    <source>
        <strain evidence="2 3">NIES-4479</strain>
    </source>
</reference>
<dbReference type="EMBL" id="BRXU01000030">
    <property type="protein sequence ID" value="GLC59880.1"/>
    <property type="molecule type" value="Genomic_DNA"/>
</dbReference>
<proteinExistence type="predicted"/>
<feature type="region of interest" description="Disordered" evidence="1">
    <location>
        <begin position="334"/>
        <end position="510"/>
    </location>
</feature>
<name>A0A9W6F8N7_9CHLO</name>
<evidence type="ECO:0000313" key="2">
    <source>
        <dbReference type="EMBL" id="GLC59880.1"/>
    </source>
</evidence>
<evidence type="ECO:0000256" key="1">
    <source>
        <dbReference type="SAM" id="MobiDB-lite"/>
    </source>
</evidence>
<sequence length="529" mass="56705">MSDSRNFVRGMATAPRILDNSQRLLRAGDDDGWTPLQMQLDRSLDRNAAQCPAPMEIPGLIPEAPTQTTPTRRPRRLENRQMSVEAFADPQQRAGNGRDPLERFGCDALMSRSASHNLRPRAKAPFLAWSEASDAPSSCPTDVKGSTAAGRLEPVVEQVSVFRFEEGAPVRRTAWADPEGEQPASVAMPFTSYHSVSPLPSLRRQQGAWEDTDAPPLQHNLCRFESSQQVWDGTDDDDDEVGAFFNSPMPFLETRGGAGDVEQDEPTPPRFLGQVTSLGGEETADEADGPYLPHLARVASPWSGVVGEGEIDEPAPSGHAHLRLESVGEGQDLEDVETDEPTHVQRLSPAPSVNRQGAGHEEASAPQIHMSRRPSTPAPADLKTASTTPRPSEGGEETSAPVFRRRPSTPAPAAFKKAASTTVRQTEGGEETSTPGFRRRPSTPAPAAFKKAASATARQTVGGDDSSAPGFRRRPSTPAPAAFKKAASTTARQTEGGDEPSSANMPPGCGALKPFKALCRAFKAVCRSK</sequence>
<comment type="caution">
    <text evidence="2">The sequence shown here is derived from an EMBL/GenBank/DDBJ whole genome shotgun (WGS) entry which is preliminary data.</text>
</comment>
<keyword evidence="3" id="KW-1185">Reference proteome</keyword>
<feature type="region of interest" description="Disordered" evidence="1">
    <location>
        <begin position="252"/>
        <end position="288"/>
    </location>
</feature>
<dbReference type="AlphaFoldDB" id="A0A9W6F8N7"/>
<accession>A0A9W6F8N7</accession>
<organism evidence="2 3">
    <name type="scientific">Pleodorina starrii</name>
    <dbReference type="NCBI Taxonomy" id="330485"/>
    <lineage>
        <taxon>Eukaryota</taxon>
        <taxon>Viridiplantae</taxon>
        <taxon>Chlorophyta</taxon>
        <taxon>core chlorophytes</taxon>
        <taxon>Chlorophyceae</taxon>
        <taxon>CS clade</taxon>
        <taxon>Chlamydomonadales</taxon>
        <taxon>Volvocaceae</taxon>
        <taxon>Pleodorina</taxon>
    </lineage>
</organism>
<dbReference type="Proteomes" id="UP001165080">
    <property type="component" value="Unassembled WGS sequence"/>
</dbReference>
<feature type="compositionally biased region" description="Polar residues" evidence="1">
    <location>
        <begin position="419"/>
        <end position="435"/>
    </location>
</feature>
<evidence type="ECO:0000313" key="3">
    <source>
        <dbReference type="Proteomes" id="UP001165080"/>
    </source>
</evidence>